<evidence type="ECO:0000259" key="1">
    <source>
        <dbReference type="PROSITE" id="PS50405"/>
    </source>
</evidence>
<keyword evidence="2" id="KW-0808">Transferase</keyword>
<dbReference type="InterPro" id="IPR036282">
    <property type="entry name" value="Glutathione-S-Trfase_C_sf"/>
</dbReference>
<comment type="caution">
    <text evidence="2">The sequence shown here is derived from an EMBL/GenBank/DDBJ whole genome shotgun (WGS) entry which is preliminary data.</text>
</comment>
<dbReference type="Gene3D" id="1.20.1050.10">
    <property type="match status" value="1"/>
</dbReference>
<evidence type="ECO:0000313" key="3">
    <source>
        <dbReference type="Proteomes" id="UP000660262"/>
    </source>
</evidence>
<dbReference type="PROSITE" id="PS50405">
    <property type="entry name" value="GST_CTER"/>
    <property type="match status" value="1"/>
</dbReference>
<dbReference type="AlphaFoldDB" id="A0A830H6T9"/>
<proteinExistence type="predicted"/>
<keyword evidence="3" id="KW-1185">Reference proteome</keyword>
<evidence type="ECO:0000313" key="2">
    <source>
        <dbReference type="EMBL" id="GHP02755.1"/>
    </source>
</evidence>
<dbReference type="GO" id="GO:0016740">
    <property type="term" value="F:transferase activity"/>
    <property type="evidence" value="ECO:0007669"/>
    <property type="project" value="UniProtKB-KW"/>
</dbReference>
<dbReference type="Proteomes" id="UP000660262">
    <property type="component" value="Unassembled WGS sequence"/>
</dbReference>
<dbReference type="EMBL" id="BNJQ01000004">
    <property type="protein sequence ID" value="GHP02755.1"/>
    <property type="molecule type" value="Genomic_DNA"/>
</dbReference>
<accession>A0A830H6T9</accession>
<dbReference type="PANTHER" id="PTHR44750">
    <property type="entry name" value="GLUTATHIONE S-TRANSFERASE T1-RELATED"/>
    <property type="match status" value="1"/>
</dbReference>
<dbReference type="PANTHER" id="PTHR44750:SF1">
    <property type="entry name" value="GLUTATHIONE S-TRANSFERASE T1-RELATED"/>
    <property type="match status" value="1"/>
</dbReference>
<dbReference type="SUPFAM" id="SSF47616">
    <property type="entry name" value="GST C-terminal domain-like"/>
    <property type="match status" value="1"/>
</dbReference>
<dbReference type="Gene3D" id="3.40.30.10">
    <property type="entry name" value="Glutaredoxin"/>
    <property type="match status" value="1"/>
</dbReference>
<organism evidence="2 3">
    <name type="scientific">Pycnococcus provasolii</name>
    <dbReference type="NCBI Taxonomy" id="41880"/>
    <lineage>
        <taxon>Eukaryota</taxon>
        <taxon>Viridiplantae</taxon>
        <taxon>Chlorophyta</taxon>
        <taxon>Pseudoscourfieldiophyceae</taxon>
        <taxon>Pseudoscourfieldiales</taxon>
        <taxon>Pycnococcaceae</taxon>
        <taxon>Pycnococcus</taxon>
    </lineage>
</organism>
<feature type="domain" description="GST C-terminal" evidence="1">
    <location>
        <begin position="92"/>
        <end position="235"/>
    </location>
</feature>
<sequence length="240" mass="27174">MTAAFELYVDFMSQPSRACALMATLHPKLQVEVKPIFIHKKQNRTPAFLAMNPMATVPTLYDKNTRKGQPESCTIMRKLARMHVVPAHWYRDPSVIERVDAALDWHHSAIRAGEARLVWHRALAPNMGAKTLPQVAEEAALRLTRSLNELETYWLRDGHFVAGEQISIADLIIACEIEQLCLLPEGEERTKFHDRPAYPKVNAFMKLVRETVGAPWLEVTKHVHKVAAKQAQARLAASKL</sequence>
<name>A0A830H6T9_9CHLO</name>
<dbReference type="InterPro" id="IPR036249">
    <property type="entry name" value="Thioredoxin-like_sf"/>
</dbReference>
<dbReference type="OrthoDB" id="422574at2759"/>
<dbReference type="InterPro" id="IPR043377">
    <property type="entry name" value="GSTT1/2/3"/>
</dbReference>
<reference evidence="2" key="1">
    <citation type="submission" date="2020-10" db="EMBL/GenBank/DDBJ databases">
        <title>Unveiling of a novel bifunctional photoreceptor, Dualchrome1, isolated from a cosmopolitan green alga.</title>
        <authorList>
            <person name="Suzuki S."/>
            <person name="Kawachi M."/>
        </authorList>
    </citation>
    <scope>NUCLEOTIDE SEQUENCE</scope>
    <source>
        <strain evidence="2">NIES 2893</strain>
    </source>
</reference>
<dbReference type="SUPFAM" id="SSF52833">
    <property type="entry name" value="Thioredoxin-like"/>
    <property type="match status" value="1"/>
</dbReference>
<protein>
    <submittedName>
        <fullName evidence="2">Glutathione S-transferase</fullName>
    </submittedName>
</protein>
<dbReference type="InterPro" id="IPR004046">
    <property type="entry name" value="GST_C"/>
</dbReference>
<dbReference type="Pfam" id="PF00043">
    <property type="entry name" value="GST_C"/>
    <property type="match status" value="1"/>
</dbReference>
<dbReference type="InterPro" id="IPR010987">
    <property type="entry name" value="Glutathione-S-Trfase_C-like"/>
</dbReference>
<gene>
    <name evidence="2" type="ORF">PPROV_000151000</name>
</gene>